<dbReference type="eggNOG" id="arCOG06574">
    <property type="taxonomic scope" value="Archaea"/>
</dbReference>
<sequence>MILKEYIVLSVIIIILAMAPIIIIQDREQNKSEMERFEKYGVYEVQNVNIQNGKLIRAYQVKNELGRRHKGDLDKQTKLQLCYILWYSYNHFENVEEVEIISYYNYSGKMLPYYTYRTGRWEIEISKLGDASESEVLTYMEYYYRKLVKIGKLNVMDENIPYWMEEENGYSDSNK</sequence>
<keyword evidence="1" id="KW-0472">Membrane</keyword>
<dbReference type="Proteomes" id="UP000001107">
    <property type="component" value="Chromosome"/>
</dbReference>
<dbReference type="HOGENOM" id="CLU_1529262_0_0_2"/>
<protein>
    <recommendedName>
        <fullName evidence="4">DUF4825 domain-containing protein</fullName>
    </recommendedName>
</protein>
<organism evidence="2 3">
    <name type="scientific">Methanococcus vannielii (strain ATCC 35089 / DSM 1224 / JCM 13029 / OCM 148 / SB)</name>
    <dbReference type="NCBI Taxonomy" id="406327"/>
    <lineage>
        <taxon>Archaea</taxon>
        <taxon>Methanobacteriati</taxon>
        <taxon>Methanobacteriota</taxon>
        <taxon>Methanomada group</taxon>
        <taxon>Methanococci</taxon>
        <taxon>Methanococcales</taxon>
        <taxon>Methanococcaceae</taxon>
        <taxon>Methanococcus</taxon>
    </lineage>
</organism>
<feature type="transmembrane region" description="Helical" evidence="1">
    <location>
        <begin position="6"/>
        <end position="24"/>
    </location>
</feature>
<evidence type="ECO:0000313" key="3">
    <source>
        <dbReference type="Proteomes" id="UP000001107"/>
    </source>
</evidence>
<dbReference type="AlphaFoldDB" id="A6UPR0"/>
<evidence type="ECO:0000313" key="2">
    <source>
        <dbReference type="EMBL" id="ABR54482.1"/>
    </source>
</evidence>
<keyword evidence="3" id="KW-1185">Reference proteome</keyword>
<dbReference type="RefSeq" id="WP_011972385.1">
    <property type="nucleotide sequence ID" value="NC_009634.1"/>
</dbReference>
<proteinExistence type="predicted"/>
<keyword evidence="1" id="KW-0812">Transmembrane</keyword>
<dbReference type="KEGG" id="mvn:Mevan_0575"/>
<accession>A6UPR0</accession>
<evidence type="ECO:0008006" key="4">
    <source>
        <dbReference type="Google" id="ProtNLM"/>
    </source>
</evidence>
<reference evidence="2" key="1">
    <citation type="submission" date="2007-06" db="EMBL/GenBank/DDBJ databases">
        <title>Complete sequence of Methanococcus vannielii SB.</title>
        <authorList>
            <consortium name="US DOE Joint Genome Institute"/>
            <person name="Copeland A."/>
            <person name="Lucas S."/>
            <person name="Lapidus A."/>
            <person name="Barry K."/>
            <person name="Glavina del Rio T."/>
            <person name="Dalin E."/>
            <person name="Tice H."/>
            <person name="Pitluck S."/>
            <person name="Chain P."/>
            <person name="Malfatti S."/>
            <person name="Shin M."/>
            <person name="Vergez L."/>
            <person name="Schmutz J."/>
            <person name="Larimer F."/>
            <person name="Land M."/>
            <person name="Hauser L."/>
            <person name="Kyrpides N."/>
            <person name="Anderson I."/>
            <person name="Sieprawska-Lupa M."/>
            <person name="Whitman W.B."/>
            <person name="Richardson P."/>
        </authorList>
    </citation>
    <scope>NUCLEOTIDE SEQUENCE [LARGE SCALE GENOMIC DNA]</scope>
    <source>
        <strain evidence="2">SB</strain>
    </source>
</reference>
<dbReference type="EMBL" id="CP000742">
    <property type="protein sequence ID" value="ABR54482.1"/>
    <property type="molecule type" value="Genomic_DNA"/>
</dbReference>
<dbReference type="GeneID" id="5326031"/>
<dbReference type="OrthoDB" id="63958at2157"/>
<name>A6UPR0_METVS</name>
<dbReference type="STRING" id="406327.Mevan_0575"/>
<keyword evidence="1" id="KW-1133">Transmembrane helix</keyword>
<evidence type="ECO:0000256" key="1">
    <source>
        <dbReference type="SAM" id="Phobius"/>
    </source>
</evidence>
<gene>
    <name evidence="2" type="ordered locus">Mevan_0575</name>
</gene>